<proteinExistence type="predicted"/>
<gene>
    <name evidence="1" type="ORF">GO707_00220</name>
</gene>
<dbReference type="Proteomes" id="UP000488839">
    <property type="component" value="Unassembled WGS sequence"/>
</dbReference>
<organism evidence="1 2">
    <name type="scientific">Adlercreutzia rubneri</name>
    <dbReference type="NCBI Taxonomy" id="2916441"/>
    <lineage>
        <taxon>Bacteria</taxon>
        <taxon>Bacillati</taxon>
        <taxon>Actinomycetota</taxon>
        <taxon>Coriobacteriia</taxon>
        <taxon>Eggerthellales</taxon>
        <taxon>Eggerthellaceae</taxon>
        <taxon>Adlercreutzia</taxon>
    </lineage>
</organism>
<protein>
    <recommendedName>
        <fullName evidence="3">YolD-like family protein</fullName>
    </recommendedName>
</protein>
<name>A0A7K1T2Q4_9ACTN</name>
<reference evidence="1 2" key="1">
    <citation type="submission" date="2019-11" db="EMBL/GenBank/DDBJ databases">
        <title>Whole genome shotgun sequencing (WGS) data from Adlercreutzia equolifaciens ResAG-91, Eggerthella lenta MRI-F36, MRI-F37, MRI-F40, ResAG-49, ResAG-88, ResAG-121, ResAG-145, and Gordonibacter sp. ResAG-5, ResAG-26, ResAG-43, ResAG-50, ResAG-59.</title>
        <authorList>
            <person name="Stoll D.A."/>
            <person name="Danylec N."/>
            <person name="Franz C.M.A.P."/>
            <person name="Huch M."/>
        </authorList>
    </citation>
    <scope>NUCLEOTIDE SEQUENCE [LARGE SCALE GENOMIC DNA]</scope>
    <source>
        <strain evidence="1 2">ResAG-91</strain>
    </source>
</reference>
<evidence type="ECO:0000313" key="1">
    <source>
        <dbReference type="EMBL" id="MVN57670.1"/>
    </source>
</evidence>
<dbReference type="EMBL" id="WPOO01000001">
    <property type="protein sequence ID" value="MVN57670.1"/>
    <property type="molecule type" value="Genomic_DNA"/>
</dbReference>
<dbReference type="RefSeq" id="WP_157011464.1">
    <property type="nucleotide sequence ID" value="NZ_JARFIT010000001.1"/>
</dbReference>
<evidence type="ECO:0000313" key="2">
    <source>
        <dbReference type="Proteomes" id="UP000488839"/>
    </source>
</evidence>
<accession>A0A7K1T2Q4</accession>
<keyword evidence="2" id="KW-1185">Reference proteome</keyword>
<comment type="caution">
    <text evidence="1">The sequence shown here is derived from an EMBL/GenBank/DDBJ whole genome shotgun (WGS) entry which is preliminary data.</text>
</comment>
<dbReference type="AlphaFoldDB" id="A0A7K1T2Q4"/>
<evidence type="ECO:0008006" key="3">
    <source>
        <dbReference type="Google" id="ProtNLM"/>
    </source>
</evidence>
<sequence length="161" mass="17523">MAREVDLLAGLVWEEVGGAGVPDKGVAVGGTVADAGAEGRQAEASLDPPVPPDIGRPHPDRARQFMPFAALRGYYDLVHAKEVVPEPRRPLADDEARALDGIIANLVRGDVVRCRYYEDGGYRVAEGAVSQIDLTFRDLWIVRRRIPFSAIQSLEMLYPAG</sequence>